<feature type="compositionally biased region" description="Basic and acidic residues" evidence="2">
    <location>
        <begin position="102"/>
        <end position="128"/>
    </location>
</feature>
<feature type="region of interest" description="Disordered" evidence="2">
    <location>
        <begin position="102"/>
        <end position="141"/>
    </location>
</feature>
<feature type="coiled-coil region" evidence="1">
    <location>
        <begin position="59"/>
        <end position="93"/>
    </location>
</feature>
<comment type="caution">
    <text evidence="3">The sequence shown here is derived from an EMBL/GenBank/DDBJ whole genome shotgun (WGS) entry which is preliminary data.</text>
</comment>
<comment type="subcellular location">
    <subcellularLocation>
        <location evidence="1">Periplasm</location>
    </subcellularLocation>
</comment>
<dbReference type="HAMAP" id="MF_02066">
    <property type="entry name" value="CpoB"/>
    <property type="match status" value="1"/>
</dbReference>
<dbReference type="AlphaFoldDB" id="A0A844QE43"/>
<gene>
    <name evidence="3" type="primary">ybgF</name>
    <name evidence="1" type="synonym">cpoB</name>
    <name evidence="3" type="ORF">GN330_03725</name>
</gene>
<evidence type="ECO:0000313" key="3">
    <source>
        <dbReference type="EMBL" id="MVA96353.1"/>
    </source>
</evidence>
<evidence type="ECO:0000256" key="1">
    <source>
        <dbReference type="HAMAP-Rule" id="MF_02066"/>
    </source>
</evidence>
<accession>A0A844QE43</accession>
<dbReference type="EMBL" id="WPHG01000001">
    <property type="protein sequence ID" value="MVA96353.1"/>
    <property type="molecule type" value="Genomic_DNA"/>
</dbReference>
<dbReference type="NCBIfam" id="TIGR02795">
    <property type="entry name" value="tol_pal_ybgF"/>
    <property type="match status" value="1"/>
</dbReference>
<dbReference type="GO" id="GO:0043093">
    <property type="term" value="P:FtsZ-dependent cytokinesis"/>
    <property type="evidence" value="ECO:0007669"/>
    <property type="project" value="UniProtKB-UniRule"/>
</dbReference>
<dbReference type="InterPro" id="IPR011990">
    <property type="entry name" value="TPR-like_helical_dom_sf"/>
</dbReference>
<keyword evidence="4" id="KW-1185">Reference proteome</keyword>
<protein>
    <recommendedName>
        <fullName evidence="1">Cell division coordinator CpoB</fullName>
    </recommendedName>
</protein>
<dbReference type="Pfam" id="PF13174">
    <property type="entry name" value="TPR_6"/>
    <property type="match status" value="1"/>
</dbReference>
<comment type="function">
    <text evidence="1">Mediates coordination of peptidoglycan synthesis and outer membrane constriction during cell division.</text>
</comment>
<dbReference type="Gene3D" id="1.25.40.10">
    <property type="entry name" value="Tetratricopeptide repeat domain"/>
    <property type="match status" value="1"/>
</dbReference>
<dbReference type="Proteomes" id="UP000463224">
    <property type="component" value="Unassembled WGS sequence"/>
</dbReference>
<sequence length="306" mass="33480" precursor="true">MKPNRLIWAAAIMPFLLSGPASAGSPAGMARPDFTFAATQWTAPEQGLLHRVQATEPRVGQLEEQVRQLTGKVEELTFMILQMQDQVRKMQEDNEFRFQQIEEKRSDAGATSAERRTADADPPKHAEPPRTLGTITFDADGNPTGGVAAKDDGALPGVEVPRADGGDTDDTVVAALPDTNNPEELYRNAYSFILSGDYPTAEAGFREHIARFPNDAKAPDAHYWLGEALLGMEQYRSAAEVFLNASRDYTDSRKAPDMLLKLGVSLAALNQRDVACATYLEIGKRYRNISPALKERVKAEQALAGC</sequence>
<keyword evidence="1" id="KW-0131">Cell cycle</keyword>
<organism evidence="3 4">
    <name type="scientific">Nitratireductor arenosus</name>
    <dbReference type="NCBI Taxonomy" id="2682096"/>
    <lineage>
        <taxon>Bacteria</taxon>
        <taxon>Pseudomonadati</taxon>
        <taxon>Pseudomonadota</taxon>
        <taxon>Alphaproteobacteria</taxon>
        <taxon>Hyphomicrobiales</taxon>
        <taxon>Phyllobacteriaceae</taxon>
        <taxon>Nitratireductor</taxon>
    </lineage>
</organism>
<proteinExistence type="inferred from homology"/>
<dbReference type="SUPFAM" id="SSF48452">
    <property type="entry name" value="TPR-like"/>
    <property type="match status" value="1"/>
</dbReference>
<dbReference type="InterPro" id="IPR019734">
    <property type="entry name" value="TPR_rpt"/>
</dbReference>
<reference evidence="3 4" key="1">
    <citation type="submission" date="2019-12" db="EMBL/GenBank/DDBJ databases">
        <title>Nitratireductor arenosus sp. nov., Isolated from sea sand, Jeju island, South Korea.</title>
        <authorList>
            <person name="Kim W."/>
        </authorList>
    </citation>
    <scope>NUCLEOTIDE SEQUENCE [LARGE SCALE GENOMIC DNA]</scope>
    <source>
        <strain evidence="3 4">CAU 1489</strain>
    </source>
</reference>
<evidence type="ECO:0000313" key="4">
    <source>
        <dbReference type="Proteomes" id="UP000463224"/>
    </source>
</evidence>
<name>A0A844QE43_9HYPH</name>
<keyword evidence="1" id="KW-0175">Coiled coil</keyword>
<feature type="signal peptide" evidence="1">
    <location>
        <begin position="1"/>
        <end position="23"/>
    </location>
</feature>
<dbReference type="InterPro" id="IPR014162">
    <property type="entry name" value="CpoB_C"/>
</dbReference>
<evidence type="ECO:0000256" key="2">
    <source>
        <dbReference type="SAM" id="MobiDB-lite"/>
    </source>
</evidence>
<dbReference type="InterPro" id="IPR034706">
    <property type="entry name" value="CpoB"/>
</dbReference>
<dbReference type="GO" id="GO:0030288">
    <property type="term" value="C:outer membrane-bounded periplasmic space"/>
    <property type="evidence" value="ECO:0007669"/>
    <property type="project" value="UniProtKB-UniRule"/>
</dbReference>
<keyword evidence="1" id="KW-0132">Cell division</keyword>
<keyword evidence="1" id="KW-0732">Signal</keyword>
<keyword evidence="1" id="KW-0574">Periplasm</keyword>
<feature type="chain" id="PRO_5033189690" description="Cell division coordinator CpoB" evidence="1">
    <location>
        <begin position="24"/>
        <end position="306"/>
    </location>
</feature>
<comment type="similarity">
    <text evidence="1">Belongs to the CpoB family.</text>
</comment>